<proteinExistence type="predicted"/>
<accession>A0A3G6JDA6</accession>
<feature type="transmembrane region" description="Helical" evidence="1">
    <location>
        <begin position="37"/>
        <end position="58"/>
    </location>
</feature>
<keyword evidence="1" id="KW-1133">Transmembrane helix</keyword>
<name>A0A3G6JDA6_LACDL</name>
<reference evidence="2" key="1">
    <citation type="submission" date="2018-07" db="EMBL/GenBank/DDBJ databases">
        <authorList>
            <person name="Somerville V."/>
        </authorList>
    </citation>
    <scope>NUCLEOTIDE SEQUENCE</scope>
    <source>
        <strain evidence="2">NWC_2_2</strain>
    </source>
</reference>
<dbReference type="AlphaFoldDB" id="A0A3G6JDA6"/>
<sequence length="59" mass="6308">MPIIFWVGLLAGLFSPALSLAEVAILPRHGVEIATATLILGEFVGWPLVIIGVLVRWLG</sequence>
<gene>
    <name evidence="2" type="ORF">DQL93_04955</name>
</gene>
<dbReference type="EMBL" id="CP031023">
    <property type="protein sequence ID" value="AZA15967.1"/>
    <property type="molecule type" value="Genomic_DNA"/>
</dbReference>
<protein>
    <submittedName>
        <fullName evidence="2">Uncharacterized protein</fullName>
    </submittedName>
</protein>
<evidence type="ECO:0000313" key="2">
    <source>
        <dbReference type="EMBL" id="AZA15967.1"/>
    </source>
</evidence>
<keyword evidence="1" id="KW-0472">Membrane</keyword>
<organism evidence="2">
    <name type="scientific">Lactobacillus delbrueckii subsp. lactis</name>
    <dbReference type="NCBI Taxonomy" id="29397"/>
    <lineage>
        <taxon>Bacteria</taxon>
        <taxon>Bacillati</taxon>
        <taxon>Bacillota</taxon>
        <taxon>Bacilli</taxon>
        <taxon>Lactobacillales</taxon>
        <taxon>Lactobacillaceae</taxon>
        <taxon>Lactobacillus</taxon>
    </lineage>
</organism>
<keyword evidence="1" id="KW-0812">Transmembrane</keyword>
<dbReference type="RefSeq" id="WP_215461391.1">
    <property type="nucleotide sequence ID" value="NZ_JAJNVF010000005.1"/>
</dbReference>
<evidence type="ECO:0000256" key="1">
    <source>
        <dbReference type="SAM" id="Phobius"/>
    </source>
</evidence>